<reference evidence="1 2" key="1">
    <citation type="submission" date="2018-06" db="EMBL/GenBank/DDBJ databases">
        <title>Pseudomonas diversity within urban Lake Michigan freshwaters.</title>
        <authorList>
            <person name="Batrich M."/>
            <person name="Hatzopoulos T."/>
            <person name="Putonti C."/>
        </authorList>
    </citation>
    <scope>NUCLEOTIDE SEQUENCE [LARGE SCALE GENOMIC DNA]</scope>
    <source>
        <strain evidence="1 2">MB-090714</strain>
    </source>
</reference>
<sequence>MATWRARAYKVRIRLLRYPDAFLTFLPRNELAGDPRVALFLCPPRVPVRGVVGRGSRRCRARFFAAETMVVER</sequence>
<dbReference type="Proteomes" id="UP000248146">
    <property type="component" value="Unassembled WGS sequence"/>
</dbReference>
<evidence type="ECO:0000313" key="1">
    <source>
        <dbReference type="EMBL" id="PYC25800.1"/>
    </source>
</evidence>
<dbReference type="AlphaFoldDB" id="A0A2V4LLW8"/>
<evidence type="ECO:0000313" key="2">
    <source>
        <dbReference type="Proteomes" id="UP000248146"/>
    </source>
</evidence>
<dbReference type="EMBL" id="QJRX01000004">
    <property type="protein sequence ID" value="PYC25800.1"/>
    <property type="molecule type" value="Genomic_DNA"/>
</dbReference>
<comment type="caution">
    <text evidence="1">The sequence shown here is derived from an EMBL/GenBank/DDBJ whole genome shotgun (WGS) entry which is preliminary data.</text>
</comment>
<protein>
    <submittedName>
        <fullName evidence="1">Uncharacterized protein</fullName>
    </submittedName>
</protein>
<gene>
    <name evidence="1" type="ORF">DMO17_09015</name>
</gene>
<proteinExistence type="predicted"/>
<name>A0A2V4LLW8_AQUAC</name>
<accession>A0A2V4LLW8</accession>
<organism evidence="1 2">
    <name type="scientific">Aquipseudomonas alcaligenes</name>
    <name type="common">Pseudomonas alcaligenes</name>
    <dbReference type="NCBI Taxonomy" id="43263"/>
    <lineage>
        <taxon>Bacteria</taxon>
        <taxon>Pseudomonadati</taxon>
        <taxon>Pseudomonadota</taxon>
        <taxon>Gammaproteobacteria</taxon>
        <taxon>Pseudomonadales</taxon>
        <taxon>Pseudomonadaceae</taxon>
        <taxon>Aquipseudomonas</taxon>
    </lineage>
</organism>